<dbReference type="SUPFAM" id="SSF50129">
    <property type="entry name" value="GroES-like"/>
    <property type="match status" value="1"/>
</dbReference>
<dbReference type="InterPro" id="IPR011032">
    <property type="entry name" value="GroES-like_sf"/>
</dbReference>
<dbReference type="Pfam" id="PF08240">
    <property type="entry name" value="ADH_N"/>
    <property type="match status" value="1"/>
</dbReference>
<dbReference type="InterPro" id="IPR020843">
    <property type="entry name" value="ER"/>
</dbReference>
<reference evidence="2 3" key="1">
    <citation type="journal article" date="2019" name="Sci. Rep.">
        <title>Colletotrichum shisoi sp. nov., an anthracnose pathogen of Perilla frutescens in Japan: molecular phylogenetic, morphological and genomic evidence.</title>
        <authorList>
            <person name="Gan P."/>
            <person name="Tsushima A."/>
            <person name="Hiroyama R."/>
            <person name="Narusaka M."/>
            <person name="Takano Y."/>
            <person name="Narusaka Y."/>
            <person name="Kawaradani M."/>
            <person name="Damm U."/>
            <person name="Shirasu K."/>
        </authorList>
    </citation>
    <scope>NUCLEOTIDE SEQUENCE [LARGE SCALE GENOMIC DNA]</scope>
    <source>
        <strain evidence="2 3">PG-2018a</strain>
    </source>
</reference>
<dbReference type="SUPFAM" id="SSF51735">
    <property type="entry name" value="NAD(P)-binding Rossmann-fold domains"/>
    <property type="match status" value="1"/>
</dbReference>
<evidence type="ECO:0000313" key="3">
    <source>
        <dbReference type="Proteomes" id="UP000326340"/>
    </source>
</evidence>
<dbReference type="AlphaFoldDB" id="A0A5Q4BIK0"/>
<dbReference type="EMBL" id="PUHP01001184">
    <property type="protein sequence ID" value="TQN66527.1"/>
    <property type="molecule type" value="Genomic_DNA"/>
</dbReference>
<evidence type="ECO:0000259" key="1">
    <source>
        <dbReference type="SMART" id="SM00829"/>
    </source>
</evidence>
<comment type="caution">
    <text evidence="2">The sequence shown here is derived from an EMBL/GenBank/DDBJ whole genome shotgun (WGS) entry which is preliminary data.</text>
</comment>
<organism evidence="2 3">
    <name type="scientific">Colletotrichum shisoi</name>
    <dbReference type="NCBI Taxonomy" id="2078593"/>
    <lineage>
        <taxon>Eukaryota</taxon>
        <taxon>Fungi</taxon>
        <taxon>Dikarya</taxon>
        <taxon>Ascomycota</taxon>
        <taxon>Pezizomycotina</taxon>
        <taxon>Sordariomycetes</taxon>
        <taxon>Hypocreomycetidae</taxon>
        <taxon>Glomerellales</taxon>
        <taxon>Glomerellaceae</taxon>
        <taxon>Colletotrichum</taxon>
        <taxon>Colletotrichum destructivum species complex</taxon>
    </lineage>
</organism>
<keyword evidence="3" id="KW-1185">Reference proteome</keyword>
<dbReference type="GO" id="GO:0052689">
    <property type="term" value="F:carboxylic ester hydrolase activity"/>
    <property type="evidence" value="ECO:0007669"/>
    <property type="project" value="UniProtKB-KW"/>
</dbReference>
<dbReference type="InterPro" id="IPR036291">
    <property type="entry name" value="NAD(P)-bd_dom_sf"/>
</dbReference>
<dbReference type="CDD" id="cd08267">
    <property type="entry name" value="MDR1"/>
    <property type="match status" value="1"/>
</dbReference>
<dbReference type="InterPro" id="IPR013149">
    <property type="entry name" value="ADH-like_C"/>
</dbReference>
<name>A0A5Q4BIK0_9PEZI</name>
<dbReference type="InterPro" id="IPR050700">
    <property type="entry name" value="YIM1/Zinc_Alcohol_DH_Fams"/>
</dbReference>
<dbReference type="Pfam" id="PF00107">
    <property type="entry name" value="ADH_zinc_N"/>
    <property type="match status" value="1"/>
</dbReference>
<dbReference type="SMART" id="SM00829">
    <property type="entry name" value="PKS_ER"/>
    <property type="match status" value="1"/>
</dbReference>
<dbReference type="OrthoDB" id="201656at2759"/>
<proteinExistence type="predicted"/>
<dbReference type="Gene3D" id="3.40.50.720">
    <property type="entry name" value="NAD(P)-binding Rossmann-like Domain"/>
    <property type="match status" value="1"/>
</dbReference>
<dbReference type="GO" id="GO:0016491">
    <property type="term" value="F:oxidoreductase activity"/>
    <property type="evidence" value="ECO:0007669"/>
    <property type="project" value="InterPro"/>
</dbReference>
<sequence>MRETMRSWQYSAVDGRLEDCLALKEDTAAPQKSSLTEDKLIIEVISASLDPVDYKLPVSSLIGRLVIARPATPGLDFCGRVVATHPSNDAFKAGQIVFGGYPGPSQRGTLADHIIIPGANCTPLPEGIDPDQASAVGTAATTAYRSLMPDTLKAGGKIFINGGSGGTGTWTIQMAKALGAEVVTTRAAKNIDLCRQLGADEVIDYRTRDVMAELESRGKVFDSVIDNVGGTSALYDISSTILKPGGPFPRPGNVNLYNVQNLGSVSLNEQATIGKSLIKSFYGQAPKYSYWNGPNGCSQGGRQGLMLAQRYPTALVENGTAPENTPIKITVGNTTHDRILCPHPQTSVFDQDCGGASKAECWSCSGGVSAANRAKRSAQRWNEL</sequence>
<dbReference type="Gene3D" id="3.90.180.10">
    <property type="entry name" value="Medium-chain alcohol dehydrogenases, catalytic domain"/>
    <property type="match status" value="1"/>
</dbReference>
<dbReference type="PANTHER" id="PTHR11695">
    <property type="entry name" value="ALCOHOL DEHYDROGENASE RELATED"/>
    <property type="match status" value="1"/>
</dbReference>
<protein>
    <submittedName>
        <fullName evidence="2">Zinc-type alcohol dehydrogenase-like protein</fullName>
    </submittedName>
</protein>
<evidence type="ECO:0000313" key="2">
    <source>
        <dbReference type="EMBL" id="TQN66527.1"/>
    </source>
</evidence>
<gene>
    <name evidence="2" type="ORF">CSHISOI_08922</name>
</gene>
<feature type="domain" description="Enoyl reductase (ER)" evidence="1">
    <location>
        <begin position="15"/>
        <end position="361"/>
    </location>
</feature>
<dbReference type="Proteomes" id="UP000326340">
    <property type="component" value="Unassembled WGS sequence"/>
</dbReference>
<dbReference type="InterPro" id="IPR013154">
    <property type="entry name" value="ADH-like_N"/>
</dbReference>
<dbReference type="PANTHER" id="PTHR11695:SF294">
    <property type="entry name" value="RETICULON-4-INTERACTING PROTEIN 1, MITOCHONDRIAL"/>
    <property type="match status" value="1"/>
</dbReference>
<dbReference type="GO" id="GO:0005739">
    <property type="term" value="C:mitochondrion"/>
    <property type="evidence" value="ECO:0007669"/>
    <property type="project" value="TreeGrafter"/>
</dbReference>
<accession>A0A5Q4BIK0</accession>